<gene>
    <name evidence="3" type="ORF">FPE_LOCUS10496</name>
</gene>
<name>A0AAD1Z4J4_9LAMI</name>
<feature type="region of interest" description="Disordered" evidence="1">
    <location>
        <begin position="25"/>
        <end position="46"/>
    </location>
</feature>
<feature type="domain" description="DUF7950" evidence="2">
    <location>
        <begin position="217"/>
        <end position="349"/>
    </location>
</feature>
<sequence length="361" mass="39625">MIRTANPYNTARTAEIMSRYRPIAPKPEAGQANSGWSKSPGVTRSRRKTPYLRNVWNHLQARPTKTRKRGRSSFASTAQAMKRPRTCLQGLSIPYQVTNSPAKNLAILGFAHNPNGSAQIPLVPNLVPLKCGLDSIVTNPADSVTHPFLRCTTAQNPQGKKPEIDLNLAVQEESEELDFMPQLKDSVNPVVITPRAVRPIGSTISVKSISENSGQSVKSITENTGKQVLKNSAEVEAEVEAEEMPAVVSDSNNKVRLTNSAYKEMVGQPECCWLDFVPFHDGGGGACKRIGGEVALRLDDSSFSLSLNGFNCWVKIEWASNGKRSCVNAFCEAMKLGCEEKDYQFLWRFHKSEASKSGSNI</sequence>
<dbReference type="InterPro" id="IPR057710">
    <property type="entry name" value="DUF7950"/>
</dbReference>
<organism evidence="3 4">
    <name type="scientific">Fraxinus pennsylvanica</name>
    <dbReference type="NCBI Taxonomy" id="56036"/>
    <lineage>
        <taxon>Eukaryota</taxon>
        <taxon>Viridiplantae</taxon>
        <taxon>Streptophyta</taxon>
        <taxon>Embryophyta</taxon>
        <taxon>Tracheophyta</taxon>
        <taxon>Spermatophyta</taxon>
        <taxon>Magnoliopsida</taxon>
        <taxon>eudicotyledons</taxon>
        <taxon>Gunneridae</taxon>
        <taxon>Pentapetalae</taxon>
        <taxon>asterids</taxon>
        <taxon>lamiids</taxon>
        <taxon>Lamiales</taxon>
        <taxon>Oleaceae</taxon>
        <taxon>Oleeae</taxon>
        <taxon>Fraxinus</taxon>
    </lineage>
</organism>
<evidence type="ECO:0000259" key="2">
    <source>
        <dbReference type="Pfam" id="PF25821"/>
    </source>
</evidence>
<feature type="compositionally biased region" description="Polar residues" evidence="1">
    <location>
        <begin position="31"/>
        <end position="42"/>
    </location>
</feature>
<dbReference type="Pfam" id="PF25821">
    <property type="entry name" value="DUF7950"/>
    <property type="match status" value="1"/>
</dbReference>
<dbReference type="PANTHER" id="PTHR33595:SF3">
    <property type="entry name" value="PAS DOMAIN-CONTAINING PROTEIN"/>
    <property type="match status" value="1"/>
</dbReference>
<evidence type="ECO:0000313" key="4">
    <source>
        <dbReference type="Proteomes" id="UP000834106"/>
    </source>
</evidence>
<evidence type="ECO:0000256" key="1">
    <source>
        <dbReference type="SAM" id="MobiDB-lite"/>
    </source>
</evidence>
<accession>A0AAD1Z4J4</accession>
<dbReference type="PANTHER" id="PTHR33595">
    <property type="entry name" value="VON WILLEBRAND FACTOR A DOMAIN PROTEIN"/>
    <property type="match status" value="1"/>
</dbReference>
<dbReference type="Proteomes" id="UP000834106">
    <property type="component" value="Chromosome 6"/>
</dbReference>
<keyword evidence="4" id="KW-1185">Reference proteome</keyword>
<protein>
    <recommendedName>
        <fullName evidence="2">DUF7950 domain-containing protein</fullName>
    </recommendedName>
</protein>
<evidence type="ECO:0000313" key="3">
    <source>
        <dbReference type="EMBL" id="CAI9763066.1"/>
    </source>
</evidence>
<dbReference type="AlphaFoldDB" id="A0AAD1Z4J4"/>
<reference evidence="3" key="1">
    <citation type="submission" date="2023-05" db="EMBL/GenBank/DDBJ databases">
        <authorList>
            <person name="Huff M."/>
        </authorList>
    </citation>
    <scope>NUCLEOTIDE SEQUENCE</scope>
</reference>
<feature type="region of interest" description="Disordered" evidence="1">
    <location>
        <begin position="62"/>
        <end position="81"/>
    </location>
</feature>
<dbReference type="EMBL" id="OU503041">
    <property type="protein sequence ID" value="CAI9763066.1"/>
    <property type="molecule type" value="Genomic_DNA"/>
</dbReference>
<proteinExistence type="predicted"/>